<keyword evidence="2 3" id="KW-0802">TPR repeat</keyword>
<dbReference type="InterPro" id="IPR011990">
    <property type="entry name" value="TPR-like_helical_dom_sf"/>
</dbReference>
<dbReference type="Gene3D" id="1.25.40.10">
    <property type="entry name" value="Tetratricopeptide repeat domain"/>
    <property type="match status" value="2"/>
</dbReference>
<dbReference type="AlphaFoldDB" id="A0A085WTW4"/>
<comment type="caution">
    <text evidence="4">The sequence shown here is derived from an EMBL/GenBank/DDBJ whole genome shotgun (WGS) entry which is preliminary data.</text>
</comment>
<dbReference type="Pfam" id="PF13432">
    <property type="entry name" value="TPR_16"/>
    <property type="match status" value="2"/>
</dbReference>
<dbReference type="PANTHER" id="PTHR45586">
    <property type="entry name" value="TPR REPEAT-CONTAINING PROTEIN PA4667"/>
    <property type="match status" value="1"/>
</dbReference>
<evidence type="ECO:0000256" key="2">
    <source>
        <dbReference type="ARBA" id="ARBA00022803"/>
    </source>
</evidence>
<protein>
    <submittedName>
        <fullName evidence="4">TPR repeat protein</fullName>
    </submittedName>
</protein>
<reference evidence="4 5" key="1">
    <citation type="submission" date="2014-04" db="EMBL/GenBank/DDBJ databases">
        <title>Genome assembly of Hyalangium minutum DSM 14724.</title>
        <authorList>
            <person name="Sharma G."/>
            <person name="Subramanian S."/>
        </authorList>
    </citation>
    <scope>NUCLEOTIDE SEQUENCE [LARGE SCALE GENOMIC DNA]</scope>
    <source>
        <strain evidence="4 5">DSM 14724</strain>
    </source>
</reference>
<dbReference type="Proteomes" id="UP000028725">
    <property type="component" value="Unassembled WGS sequence"/>
</dbReference>
<dbReference type="OrthoDB" id="5494339at2"/>
<dbReference type="RefSeq" id="WP_044182683.1">
    <property type="nucleotide sequence ID" value="NZ_JMCB01000002.1"/>
</dbReference>
<name>A0A085WTW4_9BACT</name>
<dbReference type="STRING" id="394096.DB31_3257"/>
<evidence type="ECO:0000313" key="5">
    <source>
        <dbReference type="Proteomes" id="UP000028725"/>
    </source>
</evidence>
<dbReference type="PANTHER" id="PTHR45586:SF1">
    <property type="entry name" value="LIPOPOLYSACCHARIDE ASSEMBLY PROTEIN B"/>
    <property type="match status" value="1"/>
</dbReference>
<feature type="repeat" description="TPR" evidence="3">
    <location>
        <begin position="101"/>
        <end position="134"/>
    </location>
</feature>
<gene>
    <name evidence="4" type="ORF">DB31_3257</name>
</gene>
<keyword evidence="5" id="KW-1185">Reference proteome</keyword>
<dbReference type="Pfam" id="PF14559">
    <property type="entry name" value="TPR_19"/>
    <property type="match status" value="2"/>
</dbReference>
<dbReference type="InterPro" id="IPR019734">
    <property type="entry name" value="TPR_rpt"/>
</dbReference>
<evidence type="ECO:0000256" key="3">
    <source>
        <dbReference type="PROSITE-ProRule" id="PRU00339"/>
    </source>
</evidence>
<dbReference type="SMART" id="SM00028">
    <property type="entry name" value="TPR"/>
    <property type="match status" value="4"/>
</dbReference>
<organism evidence="4 5">
    <name type="scientific">Hyalangium minutum</name>
    <dbReference type="NCBI Taxonomy" id="394096"/>
    <lineage>
        <taxon>Bacteria</taxon>
        <taxon>Pseudomonadati</taxon>
        <taxon>Myxococcota</taxon>
        <taxon>Myxococcia</taxon>
        <taxon>Myxococcales</taxon>
        <taxon>Cystobacterineae</taxon>
        <taxon>Archangiaceae</taxon>
        <taxon>Hyalangium</taxon>
    </lineage>
</organism>
<feature type="repeat" description="TPR" evidence="3">
    <location>
        <begin position="135"/>
        <end position="168"/>
    </location>
</feature>
<dbReference type="PROSITE" id="PS50005">
    <property type="entry name" value="TPR"/>
    <property type="match status" value="2"/>
</dbReference>
<dbReference type="SUPFAM" id="SSF48452">
    <property type="entry name" value="TPR-like"/>
    <property type="match status" value="1"/>
</dbReference>
<dbReference type="Pfam" id="PF13181">
    <property type="entry name" value="TPR_8"/>
    <property type="match status" value="1"/>
</dbReference>
<dbReference type="EMBL" id="JMCB01000002">
    <property type="protein sequence ID" value="KFE71127.1"/>
    <property type="molecule type" value="Genomic_DNA"/>
</dbReference>
<accession>A0A085WTW4</accession>
<evidence type="ECO:0000256" key="1">
    <source>
        <dbReference type="ARBA" id="ARBA00022737"/>
    </source>
</evidence>
<evidence type="ECO:0000313" key="4">
    <source>
        <dbReference type="EMBL" id="KFE71127.1"/>
    </source>
</evidence>
<keyword evidence="1" id="KW-0677">Repeat</keyword>
<proteinExistence type="predicted"/>
<dbReference type="InterPro" id="IPR051012">
    <property type="entry name" value="CellSynth/LPSAsmb/PSIAsmb"/>
</dbReference>
<sequence>MSTPNFEKLLKQGDIEKGRNEAQAALMKDPNDRRALLALAKVAALEGDEPLAESLLQKVAGGTADDEADAQLVRAALHMQKGEFEQAGAIYMKLAEDPPRAEALYGVGYFLTEAGQNELAKKALVKAVEMEPEVGVYHFQLARVLFAMGELKGAFEHLETSLKLNPGHIPSYVVMSVALQAGGELEAAEDILRSGLKAFPDEPHMLEQLSNVLAGKGDINGAAEVAEQLAKAQPNHPSAIGNLARFRMAQGRLGDALSLCHALAERGMATGQSRSVEAMVYEAMNPPDIDGAQAAWRAAAELDPDDWRAPNNLGLLLMRGPEVETIREGRDALEEAHRRDPERPEPRLNLALACVKLGDKARAKELTKDLLSRVATLEPEQREQAERLAKQLA</sequence>
<dbReference type="SUPFAM" id="SSF81901">
    <property type="entry name" value="HCP-like"/>
    <property type="match status" value="1"/>
</dbReference>